<feature type="unsure residue" description="D or N" evidence="4">
    <location>
        <position position="255"/>
    </location>
</feature>
<feature type="domain" description="Beta-galactosidase galactose-binding" evidence="3">
    <location>
        <begin position="369"/>
        <end position="434"/>
    </location>
</feature>
<dbReference type="PANTHER" id="PTHR23421">
    <property type="entry name" value="BETA-GALACTOSIDASE RELATED"/>
    <property type="match status" value="1"/>
</dbReference>
<dbReference type="InterPro" id="IPR001944">
    <property type="entry name" value="Glycoside_Hdrlase_35"/>
</dbReference>
<evidence type="ECO:0000313" key="5">
    <source>
        <dbReference type="Proteomes" id="UP000291116"/>
    </source>
</evidence>
<dbReference type="Pfam" id="PF21467">
    <property type="entry name" value="BetaGal_gal-bd"/>
    <property type="match status" value="1"/>
</dbReference>
<sequence length="484" mass="53418">MFWGGYNRGRQAAGGIGNWYAVDAALCSSGQRHEPKYSHYQALHRAITSVASTLLSGETALGKEKPVEVLTKDEEWVFGSKQRRFDYTGVVDRKTIEFSATGSTGVPTEISFIENDENEAVVVRIPVGNDVVKYREFTLSPRSAILVIDGVLAFDAGYIDPKGMSFKREFAQTGAVPELVGWSFWPEPIGTQGSGSGTRIDDAPIEQTTLNVGSSVWSDYAWYETYLSIETTGLNDAKLYVESQRSNGLLVFVDDLFVGSGEDHSHYWEGNFTINVNIGKLSKGKHKLSILSESMGYSNLVGRFGNSGTGPKHKGITGQVLLSQGKNMKNISLVDGREWSSFPGLHGEKKLDEKHFISAANEPTRNASPTWASVLFKTPGFNPANQSLFVQLTVGRGHFWLNGKDLGRYWNITQGETSKYSQEYYFLPIDYLRTDGVLNEIVIFDATGGSIVELQNTTKLVLSWITPSDSPNFEDEVSYPLACI</sequence>
<dbReference type="OrthoDB" id="1657402at2759"/>
<dbReference type="SUPFAM" id="SSF49785">
    <property type="entry name" value="Galactose-binding domain-like"/>
    <property type="match status" value="1"/>
</dbReference>
<dbReference type="GO" id="GO:0005975">
    <property type="term" value="P:carbohydrate metabolic process"/>
    <property type="evidence" value="ECO:0007669"/>
    <property type="project" value="InterPro"/>
</dbReference>
<keyword evidence="2" id="KW-0326">Glycosidase</keyword>
<name>A0A448Z1T4_9STRA</name>
<protein>
    <recommendedName>
        <fullName evidence="3">Beta-galactosidase galactose-binding domain-containing protein</fullName>
    </recommendedName>
</protein>
<evidence type="ECO:0000259" key="3">
    <source>
        <dbReference type="Pfam" id="PF21467"/>
    </source>
</evidence>
<evidence type="ECO:0000256" key="1">
    <source>
        <dbReference type="ARBA" id="ARBA00022801"/>
    </source>
</evidence>
<reference evidence="4 5" key="1">
    <citation type="submission" date="2019-01" db="EMBL/GenBank/DDBJ databases">
        <authorList>
            <person name="Ferrante I. M."/>
        </authorList>
    </citation>
    <scope>NUCLEOTIDE SEQUENCE [LARGE SCALE GENOMIC DNA]</scope>
    <source>
        <strain evidence="4 5">B856</strain>
    </source>
</reference>
<evidence type="ECO:0000256" key="2">
    <source>
        <dbReference type="ARBA" id="ARBA00023295"/>
    </source>
</evidence>
<keyword evidence="1" id="KW-0378">Hydrolase</keyword>
<dbReference type="Proteomes" id="UP000291116">
    <property type="component" value="Unassembled WGS sequence"/>
</dbReference>
<dbReference type="EMBL" id="CAACVS010000073">
    <property type="protein sequence ID" value="VEU35964.1"/>
    <property type="molecule type" value="Genomic_DNA"/>
</dbReference>
<dbReference type="Gene3D" id="2.60.120.260">
    <property type="entry name" value="Galactose-binding domain-like"/>
    <property type="match status" value="2"/>
</dbReference>
<dbReference type="InterPro" id="IPR048913">
    <property type="entry name" value="BetaGal_gal-bd"/>
</dbReference>
<gene>
    <name evidence="4" type="ORF">PSNMU_V1.4_AUG-EV-PASAV3_0027120</name>
</gene>
<evidence type="ECO:0000313" key="4">
    <source>
        <dbReference type="EMBL" id="VEU35964.1"/>
    </source>
</evidence>
<organism evidence="4 5">
    <name type="scientific">Pseudo-nitzschia multistriata</name>
    <dbReference type="NCBI Taxonomy" id="183589"/>
    <lineage>
        <taxon>Eukaryota</taxon>
        <taxon>Sar</taxon>
        <taxon>Stramenopiles</taxon>
        <taxon>Ochrophyta</taxon>
        <taxon>Bacillariophyta</taxon>
        <taxon>Bacillariophyceae</taxon>
        <taxon>Bacillariophycidae</taxon>
        <taxon>Bacillariales</taxon>
        <taxon>Bacillariaceae</taxon>
        <taxon>Pseudo-nitzschia</taxon>
    </lineage>
</organism>
<dbReference type="InterPro" id="IPR008979">
    <property type="entry name" value="Galactose-bd-like_sf"/>
</dbReference>
<dbReference type="GO" id="GO:0004553">
    <property type="term" value="F:hydrolase activity, hydrolyzing O-glycosyl compounds"/>
    <property type="evidence" value="ECO:0007669"/>
    <property type="project" value="InterPro"/>
</dbReference>
<accession>A0A448Z1T4</accession>
<proteinExistence type="predicted"/>
<dbReference type="AlphaFoldDB" id="A0A448Z1T4"/>
<keyword evidence="5" id="KW-1185">Reference proteome</keyword>